<organism evidence="2 3">
    <name type="scientific">Thermovirga lienii (strain ATCC BAA-1197 / DSM 17291 / Cas60314)</name>
    <dbReference type="NCBI Taxonomy" id="580340"/>
    <lineage>
        <taxon>Bacteria</taxon>
        <taxon>Thermotogati</taxon>
        <taxon>Synergistota</taxon>
        <taxon>Synergistia</taxon>
        <taxon>Synergistales</taxon>
        <taxon>Thermovirgaceae</taxon>
        <taxon>Thermovirga</taxon>
    </lineage>
</organism>
<keyword evidence="3" id="KW-1185">Reference proteome</keyword>
<evidence type="ECO:0000256" key="1">
    <source>
        <dbReference type="SAM" id="Phobius"/>
    </source>
</evidence>
<keyword evidence="1" id="KW-0472">Membrane</keyword>
<keyword evidence="1" id="KW-0812">Transmembrane</keyword>
<name>G7V6N9_THELD</name>
<dbReference type="AlphaFoldDB" id="G7V6N9"/>
<dbReference type="EMBL" id="CP003096">
    <property type="protein sequence ID" value="AER65998.1"/>
    <property type="molecule type" value="Genomic_DNA"/>
</dbReference>
<dbReference type="STRING" id="580340.Tlie_0257"/>
<dbReference type="PANTHER" id="PTHR43478:SF1">
    <property type="entry name" value="NA+_H+ ANTIPORTER NHAC-LIKE C-TERMINAL DOMAIN-CONTAINING PROTEIN"/>
    <property type="match status" value="1"/>
</dbReference>
<evidence type="ECO:0000313" key="2">
    <source>
        <dbReference type="EMBL" id="AER65998.1"/>
    </source>
</evidence>
<feature type="transmembrane region" description="Helical" evidence="1">
    <location>
        <begin position="20"/>
        <end position="41"/>
    </location>
</feature>
<gene>
    <name evidence="2" type="ordered locus">Tlie_0257</name>
</gene>
<protein>
    <submittedName>
        <fullName evidence="2">Na+/H+ antiporter NhaC</fullName>
    </submittedName>
</protein>
<sequence>MEHYGFLSLLPPIIAVLLAVRYRNVIVALFSGVLIGALVLANWNPIAALSMTIKDYIFKQASGGYNSSLLVM</sequence>
<dbReference type="eggNOG" id="COG1757">
    <property type="taxonomic scope" value="Bacteria"/>
</dbReference>
<dbReference type="Proteomes" id="UP000005868">
    <property type="component" value="Chromosome"/>
</dbReference>
<reference evidence="3" key="1">
    <citation type="submission" date="2011-10" db="EMBL/GenBank/DDBJ databases">
        <title>The complete genome of chromosome of Thermovirga lienii DSM 17291.</title>
        <authorList>
            <consortium name="US DOE Joint Genome Institute (JGI-PGF)"/>
            <person name="Lucas S."/>
            <person name="Copeland A."/>
            <person name="Lapidus A."/>
            <person name="Glavina del Rio T."/>
            <person name="Dalin E."/>
            <person name="Tice H."/>
            <person name="Bruce D."/>
            <person name="Goodwin L."/>
            <person name="Pitluck S."/>
            <person name="Peters L."/>
            <person name="Mikhailova N."/>
            <person name="Saunders E."/>
            <person name="Kyrpides N."/>
            <person name="Mavromatis K."/>
            <person name="Ivanova N."/>
            <person name="Last F.I."/>
            <person name="Brettin T."/>
            <person name="Detter J.C."/>
            <person name="Han C."/>
            <person name="Larimer F."/>
            <person name="Land M."/>
            <person name="Hauser L."/>
            <person name="Markowitz V."/>
            <person name="Cheng J.-F."/>
            <person name="Hugenholtz P."/>
            <person name="Woyke T."/>
            <person name="Wu D."/>
            <person name="Spring S."/>
            <person name="Schroeder M."/>
            <person name="Brambilla E.-M."/>
            <person name="Klenk H.-P."/>
            <person name="Eisen J.A."/>
        </authorList>
    </citation>
    <scope>NUCLEOTIDE SEQUENCE [LARGE SCALE GENOMIC DNA]</scope>
    <source>
        <strain evidence="3">ATCC BAA-1197 / DSM 17291 / Cas60314</strain>
    </source>
</reference>
<reference evidence="2 3" key="2">
    <citation type="journal article" date="2012" name="Stand. Genomic Sci.">
        <title>Genome sequence of the moderately thermophilic, amino-acid-degrading and sulfur-reducing bacterium Thermovirga lienii type strain (Cas60314(T)).</title>
        <authorList>
            <person name="Goker M."/>
            <person name="Saunders E."/>
            <person name="Lapidus A."/>
            <person name="Nolan M."/>
            <person name="Lucas S."/>
            <person name="Hammon N."/>
            <person name="Deshpande S."/>
            <person name="Cheng J.F."/>
            <person name="Han C."/>
            <person name="Tapia R."/>
            <person name="Goodwin L.A."/>
            <person name="Pitluck S."/>
            <person name="Liolios K."/>
            <person name="Mavromatis K."/>
            <person name="Pagani I."/>
            <person name="Ivanova N."/>
            <person name="Mikhailova N."/>
            <person name="Pati A."/>
            <person name="Chen A."/>
            <person name="Palaniappan K."/>
            <person name="Land M."/>
            <person name="Chang Y.J."/>
            <person name="Jeffries C.D."/>
            <person name="Brambilla E.M."/>
            <person name="Rohde M."/>
            <person name="Spring S."/>
            <person name="Detter J.C."/>
            <person name="Woyke T."/>
            <person name="Bristow J."/>
            <person name="Eisen J.A."/>
            <person name="Markowitz V."/>
            <person name="Hugenholtz P."/>
            <person name="Kyrpides N.C."/>
            <person name="Klenk H.P."/>
        </authorList>
    </citation>
    <scope>NUCLEOTIDE SEQUENCE [LARGE SCALE GENOMIC DNA]</scope>
    <source>
        <strain evidence="3">ATCC BAA-1197 / DSM 17291 / Cas60314</strain>
    </source>
</reference>
<keyword evidence="1" id="KW-1133">Transmembrane helix</keyword>
<accession>G7V6N9</accession>
<proteinExistence type="predicted"/>
<dbReference type="HOGENOM" id="CLU_2720985_0_0_0"/>
<dbReference type="PANTHER" id="PTHR43478">
    <property type="entry name" value="NA+/H+ ANTIPORTER-RELATED"/>
    <property type="match status" value="1"/>
</dbReference>
<evidence type="ECO:0000313" key="3">
    <source>
        <dbReference type="Proteomes" id="UP000005868"/>
    </source>
</evidence>
<dbReference type="KEGG" id="tli:Tlie_0257"/>